<sequence>MERPRMRKYQPIQNSASIEIVQNNHDYKFNSVSSRVYRDPKNQISPRVYRVIRAEQMLKILILSISFVIMAASIILFTLVYAKVGIFNKEQRLVGYLVLFGSSAFISMAIGFKNLIENIQWSHTVQRYRDAVSNGDYTSSSTFHIAYRKIVLKDVNLTWMLVFVLTYLGIITAIVYGLYMSNRWYYETDTLKINFEWAKWLDRGFGNTILFCIISVIIMASSIAAYILIRLFDKKRLADISDFLGERSVEIHEQVEQSKKDRNKMWLRIYLVVVALTILLPLALALVALWRFIVKRRKKVVA</sequence>
<feature type="transmembrane region" description="Helical" evidence="1">
    <location>
        <begin position="208"/>
        <end position="229"/>
    </location>
</feature>
<protein>
    <submittedName>
        <fullName evidence="2">Uncharacterized protein</fullName>
    </submittedName>
</protein>
<evidence type="ECO:0000256" key="1">
    <source>
        <dbReference type="SAM" id="Phobius"/>
    </source>
</evidence>
<feature type="transmembrane region" description="Helical" evidence="1">
    <location>
        <begin position="93"/>
        <end position="112"/>
    </location>
</feature>
<feature type="transmembrane region" description="Helical" evidence="1">
    <location>
        <begin position="60"/>
        <end position="81"/>
    </location>
</feature>
<feature type="transmembrane region" description="Helical" evidence="1">
    <location>
        <begin position="157"/>
        <end position="179"/>
    </location>
</feature>
<gene>
    <name evidence="2" type="ordered locus">MBIO_0049</name>
</gene>
<dbReference type="EMBL" id="AP009608">
    <property type="protein sequence ID" value="BAH69314.1"/>
    <property type="molecule type" value="Genomic_DNA"/>
</dbReference>
<name>C4XDU2_MYCFP</name>
<dbReference type="AlphaFoldDB" id="C4XDU2"/>
<organism evidence="2 3">
    <name type="scientific">Mycoplasmopsis fermentans (strain ATCC 19989 / NBRC 14854 / NCTC 10117 / PG18)</name>
    <name type="common">Mycoplasma fermentans</name>
    <dbReference type="NCBI Taxonomy" id="496833"/>
    <lineage>
        <taxon>Bacteria</taxon>
        <taxon>Bacillati</taxon>
        <taxon>Mycoplasmatota</taxon>
        <taxon>Mycoplasmoidales</taxon>
        <taxon>Metamycoplasmataceae</taxon>
        <taxon>Mycoplasmopsis</taxon>
    </lineage>
</organism>
<dbReference type="InterPro" id="IPR059214">
    <property type="entry name" value="MSC_0882-like"/>
</dbReference>
<accession>C4XDU2</accession>
<dbReference type="KEGG" id="mfp:MBIO_0049"/>
<dbReference type="Proteomes" id="UP000006810">
    <property type="component" value="Chromosome"/>
</dbReference>
<evidence type="ECO:0000313" key="3">
    <source>
        <dbReference type="Proteomes" id="UP000006810"/>
    </source>
</evidence>
<dbReference type="HOGENOM" id="CLU_080405_0_0_14"/>
<dbReference type="eggNOG" id="ENOG5031Y9T">
    <property type="taxonomic scope" value="Bacteria"/>
</dbReference>
<feature type="transmembrane region" description="Helical" evidence="1">
    <location>
        <begin position="269"/>
        <end position="293"/>
    </location>
</feature>
<proteinExistence type="predicted"/>
<keyword evidence="1" id="KW-0472">Membrane</keyword>
<keyword evidence="1" id="KW-1133">Transmembrane helix</keyword>
<dbReference type="NCBIfam" id="NF045846">
    <property type="entry name" value="MSC0882_dom"/>
    <property type="match status" value="1"/>
</dbReference>
<keyword evidence="1" id="KW-0812">Transmembrane</keyword>
<dbReference type="PATRIC" id="fig|496833.3.peg.50"/>
<reference evidence="2 3" key="1">
    <citation type="journal article" date="2009" name="Curr. Microbiol.">
        <title>Molecular cloning and expression of a novel cholinephosphotransferase involved in glycoglycerophospholipid biosynthesis of Mycoplasma fermentans.</title>
        <authorList>
            <person name="Ishida N."/>
            <person name="Irikura D."/>
            <person name="Matsuda K."/>
            <person name="Sato S."/>
            <person name="Asano K."/>
        </authorList>
    </citation>
    <scope>NUCLEOTIDE SEQUENCE [LARGE SCALE GENOMIC DNA]</scope>
    <source>
        <strain evidence="3">ATCC 19989 / NBRC 14854 / NCTC 10117 / PG18</strain>
    </source>
</reference>
<evidence type="ECO:0000313" key="2">
    <source>
        <dbReference type="EMBL" id="BAH69314.1"/>
    </source>
</evidence>
<keyword evidence="3" id="KW-1185">Reference proteome</keyword>